<gene>
    <name evidence="1" type="ORF">PEY55_28260</name>
</gene>
<accession>A0AAW7M6T5</accession>
<protein>
    <submittedName>
        <fullName evidence="1">Uncharacterized protein</fullName>
    </submittedName>
</protein>
<feature type="non-terminal residue" evidence="1">
    <location>
        <position position="1"/>
    </location>
</feature>
<reference evidence="1" key="1">
    <citation type="journal article" date="2023" name="Antimicrob Resist Infect Control">
        <title>Sanitary installations and wastewater plumbing as reservoir for the long-term circulation and transmission of carbapenemase producing Citrobacter freundii clones in a hospital setting.</title>
        <authorList>
            <person name="Hamerlinck H."/>
            <person name="Aerssens A."/>
            <person name="Boelens J."/>
            <person name="Dehaene A."/>
            <person name="McMahon M."/>
            <person name="Messiaen A.S."/>
            <person name="Vandendriessche S."/>
            <person name="Velghe A."/>
            <person name="Leroux-Roels I."/>
            <person name="Verhasselt B."/>
        </authorList>
    </citation>
    <scope>NUCLEOTIDE SEQUENCE</scope>
    <source>
        <strain evidence="1">UZG-GERCF-220920-Env23</strain>
    </source>
</reference>
<proteinExistence type="predicted"/>
<dbReference type="EMBL" id="JAQIHS010000144">
    <property type="protein sequence ID" value="MDN4372132.1"/>
    <property type="molecule type" value="Genomic_DNA"/>
</dbReference>
<reference evidence="1" key="2">
    <citation type="submission" date="2023-01" db="EMBL/GenBank/DDBJ databases">
        <authorList>
            <person name="Hamerlinck H."/>
            <person name="Aerssens A."/>
            <person name="Boelens J."/>
            <person name="Messiaen A.-S."/>
            <person name="Vandendriessche S."/>
            <person name="Velghe A."/>
            <person name="Verhasselt B."/>
            <person name="Leroux-Roels I."/>
        </authorList>
    </citation>
    <scope>NUCLEOTIDE SEQUENCE</scope>
    <source>
        <strain evidence="1">UZG-GERCF-220920-Env23</strain>
    </source>
</reference>
<evidence type="ECO:0000313" key="1">
    <source>
        <dbReference type="EMBL" id="MDN4372132.1"/>
    </source>
</evidence>
<dbReference type="Proteomes" id="UP001169985">
    <property type="component" value="Unassembled WGS sequence"/>
</dbReference>
<comment type="caution">
    <text evidence="1">The sequence shown here is derived from an EMBL/GenBank/DDBJ whole genome shotgun (WGS) entry which is preliminary data.</text>
</comment>
<evidence type="ECO:0000313" key="2">
    <source>
        <dbReference type="Proteomes" id="UP001169985"/>
    </source>
</evidence>
<dbReference type="AlphaFoldDB" id="A0AAW7M6T5"/>
<name>A0AAW7M6T5_9ENTR</name>
<sequence>ILRMRKIILRTDGLMRTSTPLSSCLRQLLPLVPFVCMAFAVTVNGEIYRHHSDLPDAVHFIDVTRHGLFS</sequence>
<organism evidence="1 2">
    <name type="scientific">Citrobacter portucalensis</name>
    <dbReference type="NCBI Taxonomy" id="1639133"/>
    <lineage>
        <taxon>Bacteria</taxon>
        <taxon>Pseudomonadati</taxon>
        <taxon>Pseudomonadota</taxon>
        <taxon>Gammaproteobacteria</taxon>
        <taxon>Enterobacterales</taxon>
        <taxon>Enterobacteriaceae</taxon>
        <taxon>Citrobacter</taxon>
        <taxon>Citrobacter freundii complex</taxon>
    </lineage>
</organism>